<evidence type="ECO:0000313" key="3">
    <source>
        <dbReference type="Proteomes" id="UP001218218"/>
    </source>
</evidence>
<reference evidence="2" key="1">
    <citation type="submission" date="2023-03" db="EMBL/GenBank/DDBJ databases">
        <title>Massive genome expansion in bonnet fungi (Mycena s.s.) driven by repeated elements and novel gene families across ecological guilds.</title>
        <authorList>
            <consortium name="Lawrence Berkeley National Laboratory"/>
            <person name="Harder C.B."/>
            <person name="Miyauchi S."/>
            <person name="Viragh M."/>
            <person name="Kuo A."/>
            <person name="Thoen E."/>
            <person name="Andreopoulos B."/>
            <person name="Lu D."/>
            <person name="Skrede I."/>
            <person name="Drula E."/>
            <person name="Henrissat B."/>
            <person name="Morin E."/>
            <person name="Kohler A."/>
            <person name="Barry K."/>
            <person name="LaButti K."/>
            <person name="Morin E."/>
            <person name="Salamov A."/>
            <person name="Lipzen A."/>
            <person name="Mereny Z."/>
            <person name="Hegedus B."/>
            <person name="Baldrian P."/>
            <person name="Stursova M."/>
            <person name="Weitz H."/>
            <person name="Taylor A."/>
            <person name="Grigoriev I.V."/>
            <person name="Nagy L.G."/>
            <person name="Martin F."/>
            <person name="Kauserud H."/>
        </authorList>
    </citation>
    <scope>NUCLEOTIDE SEQUENCE</scope>
    <source>
        <strain evidence="2">CBHHK002</strain>
    </source>
</reference>
<evidence type="ECO:0000313" key="2">
    <source>
        <dbReference type="EMBL" id="KAJ7301917.1"/>
    </source>
</evidence>
<dbReference type="Proteomes" id="UP001218218">
    <property type="component" value="Unassembled WGS sequence"/>
</dbReference>
<sequence>MWSCHKLIGKSASLLQLHAYREQAYVNHPFFQVDRADDWVAPALFIARMRLMRGEAYVNHPFFQVDRAEDWVAPAPFNAWMWLMWELEEERGCKVDRSELAQRQAQSVVTLLVRLLLSALLTLAPCCCYSTGSGFSSRAASLDADAIHSFDLDIPPMILHVESPPATPETAAILQETAMSKISRCRGKGKGKPVEEDPIPTLKSLMSSTSTASSQSPS</sequence>
<keyword evidence="3" id="KW-1185">Reference proteome</keyword>
<gene>
    <name evidence="2" type="ORF">DFH08DRAFT_827122</name>
</gene>
<proteinExistence type="predicted"/>
<feature type="compositionally biased region" description="Low complexity" evidence="1">
    <location>
        <begin position="204"/>
        <end position="218"/>
    </location>
</feature>
<feature type="region of interest" description="Disordered" evidence="1">
    <location>
        <begin position="183"/>
        <end position="218"/>
    </location>
</feature>
<organism evidence="2 3">
    <name type="scientific">Mycena albidolilacea</name>
    <dbReference type="NCBI Taxonomy" id="1033008"/>
    <lineage>
        <taxon>Eukaryota</taxon>
        <taxon>Fungi</taxon>
        <taxon>Dikarya</taxon>
        <taxon>Basidiomycota</taxon>
        <taxon>Agaricomycotina</taxon>
        <taxon>Agaricomycetes</taxon>
        <taxon>Agaricomycetidae</taxon>
        <taxon>Agaricales</taxon>
        <taxon>Marasmiineae</taxon>
        <taxon>Mycenaceae</taxon>
        <taxon>Mycena</taxon>
    </lineage>
</organism>
<protein>
    <submittedName>
        <fullName evidence="2">Uncharacterized protein</fullName>
    </submittedName>
</protein>
<accession>A0AAD7E7N8</accession>
<comment type="caution">
    <text evidence="2">The sequence shown here is derived from an EMBL/GenBank/DDBJ whole genome shotgun (WGS) entry which is preliminary data.</text>
</comment>
<dbReference type="AlphaFoldDB" id="A0AAD7E7N8"/>
<evidence type="ECO:0000256" key="1">
    <source>
        <dbReference type="SAM" id="MobiDB-lite"/>
    </source>
</evidence>
<dbReference type="EMBL" id="JARIHO010000124">
    <property type="protein sequence ID" value="KAJ7301917.1"/>
    <property type="molecule type" value="Genomic_DNA"/>
</dbReference>
<name>A0AAD7E7N8_9AGAR</name>